<evidence type="ECO:0000313" key="2">
    <source>
        <dbReference type="EMBL" id="GAA2702525.1"/>
    </source>
</evidence>
<sequence length="388" mass="41789">MGGGTISEVVSKKFDTVNKVGPVPDEVLRPLLAGASYLVDVVGPHATLIAEANAAPGQGRRAEVYGSAAARRRGSHPAGRAGSLRQAVSEAGAGQISSKIKLGWDRGDPLLEVSLRELSEPFGYRRLHPELVELLHPRRTHPRGPFQRESQLRPHRPGHADHGTFLLHLEDALERVGAEHPWAREAALVPRAGDGQEVSWTEPLGYTQLLSLRAVLLTAAGMILFALTDMRSSEAAEIVVGSCQEPSHTVGGGRRFRLAGKVIKHRQCALRRPVGSLSPTAFLSKPLPERARRAQDARAARRAEVAHTMFPGFVDTHLHAVGAPQSSETWAALLRQGIDGDSRTGRAGYAPAGGGHSGVRAPILRHGRRAATNRTGQRRYSGRPARRV</sequence>
<reference evidence="3" key="1">
    <citation type="journal article" date="2019" name="Int. J. Syst. Evol. Microbiol.">
        <title>The Global Catalogue of Microorganisms (GCM) 10K type strain sequencing project: providing services to taxonomists for standard genome sequencing and annotation.</title>
        <authorList>
            <consortium name="The Broad Institute Genomics Platform"/>
            <consortium name="The Broad Institute Genome Sequencing Center for Infectious Disease"/>
            <person name="Wu L."/>
            <person name="Ma J."/>
        </authorList>
    </citation>
    <scope>NUCLEOTIDE SEQUENCE [LARGE SCALE GENOMIC DNA]</scope>
    <source>
        <strain evidence="3">JCM 6835</strain>
    </source>
</reference>
<accession>A0ABP6FXA9</accession>
<feature type="region of interest" description="Disordered" evidence="1">
    <location>
        <begin position="366"/>
        <end position="388"/>
    </location>
</feature>
<dbReference type="EMBL" id="BAAATE010000082">
    <property type="protein sequence ID" value="GAA2702525.1"/>
    <property type="molecule type" value="Genomic_DNA"/>
</dbReference>
<gene>
    <name evidence="2" type="ORF">GCM10010412_100610</name>
</gene>
<protein>
    <submittedName>
        <fullName evidence="2">Uncharacterized protein</fullName>
    </submittedName>
</protein>
<feature type="region of interest" description="Disordered" evidence="1">
    <location>
        <begin position="66"/>
        <end position="90"/>
    </location>
</feature>
<organism evidence="2 3">
    <name type="scientific">Nonomuraea recticatena</name>
    <dbReference type="NCBI Taxonomy" id="46178"/>
    <lineage>
        <taxon>Bacteria</taxon>
        <taxon>Bacillati</taxon>
        <taxon>Actinomycetota</taxon>
        <taxon>Actinomycetes</taxon>
        <taxon>Streptosporangiales</taxon>
        <taxon>Streptosporangiaceae</taxon>
        <taxon>Nonomuraea</taxon>
    </lineage>
</organism>
<comment type="caution">
    <text evidence="2">The sequence shown here is derived from an EMBL/GenBank/DDBJ whole genome shotgun (WGS) entry which is preliminary data.</text>
</comment>
<dbReference type="Proteomes" id="UP001501666">
    <property type="component" value="Unassembled WGS sequence"/>
</dbReference>
<name>A0ABP6FXA9_9ACTN</name>
<evidence type="ECO:0000256" key="1">
    <source>
        <dbReference type="SAM" id="MobiDB-lite"/>
    </source>
</evidence>
<keyword evidence="3" id="KW-1185">Reference proteome</keyword>
<evidence type="ECO:0000313" key="3">
    <source>
        <dbReference type="Proteomes" id="UP001501666"/>
    </source>
</evidence>
<proteinExistence type="predicted"/>